<accession>A0ABV0H1T1</accession>
<evidence type="ECO:0000256" key="1">
    <source>
        <dbReference type="SAM" id="Phobius"/>
    </source>
</evidence>
<evidence type="ECO:0000313" key="2">
    <source>
        <dbReference type="EMBL" id="MEO3954020.1"/>
    </source>
</evidence>
<name>A0ABV0H1T1_9NEIS</name>
<keyword evidence="3" id="KW-1185">Reference proteome</keyword>
<sequence length="40" mass="4398">MKCVVAVTGGVVVLAALTRWRWLWALAVLLWFGLLAMAPD</sequence>
<evidence type="ECO:0000313" key="3">
    <source>
        <dbReference type="Proteomes" id="UP001438292"/>
    </source>
</evidence>
<organism evidence="2 3">
    <name type="scientific">Chromobacterium piscinae</name>
    <dbReference type="NCBI Taxonomy" id="686831"/>
    <lineage>
        <taxon>Bacteria</taxon>
        <taxon>Pseudomonadati</taxon>
        <taxon>Pseudomonadota</taxon>
        <taxon>Betaproteobacteria</taxon>
        <taxon>Neisseriales</taxon>
        <taxon>Chromobacteriaceae</taxon>
        <taxon>Chromobacterium</taxon>
    </lineage>
</organism>
<keyword evidence="1" id="KW-1133">Transmembrane helix</keyword>
<keyword evidence="1" id="KW-0472">Membrane</keyword>
<feature type="transmembrane region" description="Helical" evidence="1">
    <location>
        <begin position="20"/>
        <end position="38"/>
    </location>
</feature>
<dbReference type="Proteomes" id="UP001438292">
    <property type="component" value="Unassembled WGS sequence"/>
</dbReference>
<proteinExistence type="predicted"/>
<reference evidence="2 3" key="1">
    <citation type="submission" date="2024-05" db="EMBL/GenBank/DDBJ databases">
        <authorList>
            <person name="De Oliveira J.P."/>
            <person name="Noriler S.A."/>
            <person name="De Oliveira A.G."/>
            <person name="Sipoli D.S."/>
        </authorList>
    </citation>
    <scope>NUCLEOTIDE SEQUENCE [LARGE SCALE GENOMIC DNA]</scope>
    <source>
        <strain evidence="2 3">LABIM186</strain>
    </source>
</reference>
<keyword evidence="1" id="KW-0812">Transmembrane</keyword>
<dbReference type="RefSeq" id="WP_346194198.1">
    <property type="nucleotide sequence ID" value="NZ_JBDJHV010000010.1"/>
</dbReference>
<protein>
    <submittedName>
        <fullName evidence="2">Uncharacterized protein</fullName>
    </submittedName>
</protein>
<gene>
    <name evidence="2" type="ORF">ABH309_06090</name>
</gene>
<dbReference type="EMBL" id="JBDQQU010000004">
    <property type="protein sequence ID" value="MEO3954020.1"/>
    <property type="molecule type" value="Genomic_DNA"/>
</dbReference>
<comment type="caution">
    <text evidence="2">The sequence shown here is derived from an EMBL/GenBank/DDBJ whole genome shotgun (WGS) entry which is preliminary data.</text>
</comment>